<keyword evidence="2" id="KW-1185">Reference proteome</keyword>
<name>A0ABQ8SQQ8_PERAM</name>
<proteinExistence type="predicted"/>
<protein>
    <recommendedName>
        <fullName evidence="3">DUF4817 domain-containing protein</fullName>
    </recommendedName>
</protein>
<comment type="caution">
    <text evidence="1">The sequence shown here is derived from an EMBL/GenBank/DDBJ whole genome shotgun (WGS) entry which is preliminary data.</text>
</comment>
<sequence>MERWSVANRVAVVRFFHETRSVVTTQTRFCVHFNVSRRDEIPSRKTITQWMTLKTCSRLQQHETDPCTKDGFRELSHVRSQRDIVLRSRIGSGIAHFLQA</sequence>
<evidence type="ECO:0008006" key="3">
    <source>
        <dbReference type="Google" id="ProtNLM"/>
    </source>
</evidence>
<evidence type="ECO:0000313" key="2">
    <source>
        <dbReference type="Proteomes" id="UP001148838"/>
    </source>
</evidence>
<organism evidence="1 2">
    <name type="scientific">Periplaneta americana</name>
    <name type="common">American cockroach</name>
    <name type="synonym">Blatta americana</name>
    <dbReference type="NCBI Taxonomy" id="6978"/>
    <lineage>
        <taxon>Eukaryota</taxon>
        <taxon>Metazoa</taxon>
        <taxon>Ecdysozoa</taxon>
        <taxon>Arthropoda</taxon>
        <taxon>Hexapoda</taxon>
        <taxon>Insecta</taxon>
        <taxon>Pterygota</taxon>
        <taxon>Neoptera</taxon>
        <taxon>Polyneoptera</taxon>
        <taxon>Dictyoptera</taxon>
        <taxon>Blattodea</taxon>
        <taxon>Blattoidea</taxon>
        <taxon>Blattidae</taxon>
        <taxon>Blattinae</taxon>
        <taxon>Periplaneta</taxon>
    </lineage>
</organism>
<dbReference type="EMBL" id="JAJSOF020000023">
    <property type="protein sequence ID" value="KAJ4436129.1"/>
    <property type="molecule type" value="Genomic_DNA"/>
</dbReference>
<evidence type="ECO:0000313" key="1">
    <source>
        <dbReference type="EMBL" id="KAJ4436129.1"/>
    </source>
</evidence>
<accession>A0ABQ8SQQ8</accession>
<reference evidence="1 2" key="1">
    <citation type="journal article" date="2022" name="Allergy">
        <title>Genome assembly and annotation of Periplaneta americana reveal a comprehensive cockroach allergen profile.</title>
        <authorList>
            <person name="Wang L."/>
            <person name="Xiong Q."/>
            <person name="Saelim N."/>
            <person name="Wang L."/>
            <person name="Nong W."/>
            <person name="Wan A.T."/>
            <person name="Shi M."/>
            <person name="Liu X."/>
            <person name="Cao Q."/>
            <person name="Hui J.H.L."/>
            <person name="Sookrung N."/>
            <person name="Leung T.F."/>
            <person name="Tungtrongchitr A."/>
            <person name="Tsui S.K.W."/>
        </authorList>
    </citation>
    <scope>NUCLEOTIDE SEQUENCE [LARGE SCALE GENOMIC DNA]</scope>
    <source>
        <strain evidence="1">PWHHKU_190912</strain>
    </source>
</reference>
<gene>
    <name evidence="1" type="ORF">ANN_18756</name>
</gene>
<dbReference type="Proteomes" id="UP001148838">
    <property type="component" value="Unassembled WGS sequence"/>
</dbReference>